<dbReference type="InterPro" id="IPR011059">
    <property type="entry name" value="Metal-dep_hydrolase_composite"/>
</dbReference>
<dbReference type="AlphaFoldDB" id="A0A0E9N0C3"/>
<name>A0A0E9N0C3_9BACT</name>
<dbReference type="GO" id="GO:0016810">
    <property type="term" value="F:hydrolase activity, acting on carbon-nitrogen (but not peptide) bonds"/>
    <property type="evidence" value="ECO:0007669"/>
    <property type="project" value="InterPro"/>
</dbReference>
<dbReference type="OrthoDB" id="9767366at2"/>
<evidence type="ECO:0000259" key="1">
    <source>
        <dbReference type="Pfam" id="PF07969"/>
    </source>
</evidence>
<sequence>MECTSKTDKYSFLKIFLAGALVALFLPVAAQVADLVLVNGKIFTGVGDAGFANAVAIRGNTILAVGSNANIRRHIGKATRQIDLKGKTVIPGINDAHYHHRPAHLGYTIDFPETGVAEWSACRDSLMQAIANTPAGTWIFGSLDIGVMSDTSINRYLLDSLSSDHPIWLAAYWGHGSILNSAALKALDITGHQADPPGGMMERTGEGIINGRLQEEAQLYGQPLPFIKDDLAITSLRQLARDASGWGITTIQNMCTAATPEVYGRWLPAAEFPLRMRLIRWGKLSNDDYSRLSNPSLDKWLQGSRYYTGGIKWMLDGTPLERGAAMSTDYADKRFWKGSLNYNEAELATIIKWSAATDRPLHIHAVGDRSIATLINGLEKNESAGKIPRIRIEHGDGIRPEHYNALKKQKIIVVQNPAHLMMDSVMRLRWQAGVLQTALPLKSLLRAGIPLALGSDGPMNPYLNIFFACVHPLRPQEALTVREAVSAYTLGSAKAEGREKTKGTIEKGKVADLAVLSQDIFAVPLQQLPGTRSVLTILDGKIVHVSF</sequence>
<organism evidence="2 3">
    <name type="scientific">Flavihumibacter petaseus NBRC 106054</name>
    <dbReference type="NCBI Taxonomy" id="1220578"/>
    <lineage>
        <taxon>Bacteria</taxon>
        <taxon>Pseudomonadati</taxon>
        <taxon>Bacteroidota</taxon>
        <taxon>Chitinophagia</taxon>
        <taxon>Chitinophagales</taxon>
        <taxon>Chitinophagaceae</taxon>
        <taxon>Flavihumibacter</taxon>
    </lineage>
</organism>
<dbReference type="InterPro" id="IPR032466">
    <property type="entry name" value="Metal_Hydrolase"/>
</dbReference>
<dbReference type="Gene3D" id="3.20.20.140">
    <property type="entry name" value="Metal-dependent hydrolases"/>
    <property type="match status" value="1"/>
</dbReference>
<feature type="domain" description="Amidohydrolase 3" evidence="1">
    <location>
        <begin position="82"/>
        <end position="544"/>
    </location>
</feature>
<reference evidence="2 3" key="1">
    <citation type="submission" date="2015-04" db="EMBL/GenBank/DDBJ databases">
        <title>Whole genome shotgun sequence of Flavihumibacter petaseus NBRC 106054.</title>
        <authorList>
            <person name="Miyazawa S."/>
            <person name="Hosoyama A."/>
            <person name="Hashimoto M."/>
            <person name="Noguchi M."/>
            <person name="Tsuchikane K."/>
            <person name="Ohji S."/>
            <person name="Yamazoe A."/>
            <person name="Ichikawa N."/>
            <person name="Kimura A."/>
            <person name="Fujita N."/>
        </authorList>
    </citation>
    <scope>NUCLEOTIDE SEQUENCE [LARGE SCALE GENOMIC DNA]</scope>
    <source>
        <strain evidence="2 3">NBRC 106054</strain>
    </source>
</reference>
<dbReference type="Gene3D" id="2.30.40.10">
    <property type="entry name" value="Urease, subunit C, domain 1"/>
    <property type="match status" value="1"/>
</dbReference>
<dbReference type="STRING" id="1220578.FPE01S_02_05470"/>
<dbReference type="Pfam" id="PF07969">
    <property type="entry name" value="Amidohydro_3"/>
    <property type="match status" value="1"/>
</dbReference>
<proteinExistence type="predicted"/>
<dbReference type="PANTHER" id="PTHR22642:SF2">
    <property type="entry name" value="PROTEIN LONG AFTER FAR-RED 3"/>
    <property type="match status" value="1"/>
</dbReference>
<gene>
    <name evidence="2" type="ORF">FPE01S_02_05470</name>
</gene>
<evidence type="ECO:0000313" key="3">
    <source>
        <dbReference type="Proteomes" id="UP000033121"/>
    </source>
</evidence>
<dbReference type="EMBL" id="BBWV01000002">
    <property type="protein sequence ID" value="GAO43442.1"/>
    <property type="molecule type" value="Genomic_DNA"/>
</dbReference>
<protein>
    <submittedName>
        <fullName evidence="2">Putative hydrolase</fullName>
    </submittedName>
</protein>
<accession>A0A0E9N0C3</accession>
<dbReference type="Proteomes" id="UP000033121">
    <property type="component" value="Unassembled WGS sequence"/>
</dbReference>
<dbReference type="InterPro" id="IPR013108">
    <property type="entry name" value="Amidohydro_3"/>
</dbReference>
<dbReference type="RefSeq" id="WP_046369319.1">
    <property type="nucleotide sequence ID" value="NZ_BBWV01000002.1"/>
</dbReference>
<evidence type="ECO:0000313" key="2">
    <source>
        <dbReference type="EMBL" id="GAO43442.1"/>
    </source>
</evidence>
<dbReference type="SUPFAM" id="SSF51338">
    <property type="entry name" value="Composite domain of metallo-dependent hydrolases"/>
    <property type="match status" value="1"/>
</dbReference>
<dbReference type="PANTHER" id="PTHR22642">
    <property type="entry name" value="IMIDAZOLONEPROPIONASE"/>
    <property type="match status" value="1"/>
</dbReference>
<dbReference type="Gene3D" id="3.10.310.70">
    <property type="match status" value="1"/>
</dbReference>
<comment type="caution">
    <text evidence="2">The sequence shown here is derived from an EMBL/GenBank/DDBJ whole genome shotgun (WGS) entry which is preliminary data.</text>
</comment>
<keyword evidence="2" id="KW-0378">Hydrolase</keyword>
<dbReference type="SUPFAM" id="SSF51556">
    <property type="entry name" value="Metallo-dependent hydrolases"/>
    <property type="match status" value="1"/>
</dbReference>
<keyword evidence="3" id="KW-1185">Reference proteome</keyword>